<dbReference type="OrthoDB" id="9804184at2"/>
<evidence type="ECO:0000259" key="6">
    <source>
        <dbReference type="Pfam" id="PF06803"/>
    </source>
</evidence>
<comment type="caution">
    <text evidence="7">The sequence shown here is derived from an EMBL/GenBank/DDBJ whole genome shotgun (WGS) entry which is preliminary data.</text>
</comment>
<dbReference type="Pfam" id="PF06803">
    <property type="entry name" value="DUF1232"/>
    <property type="match status" value="1"/>
</dbReference>
<evidence type="ECO:0000256" key="1">
    <source>
        <dbReference type="ARBA" id="ARBA00004127"/>
    </source>
</evidence>
<evidence type="ECO:0000313" key="8">
    <source>
        <dbReference type="Proteomes" id="UP000251558"/>
    </source>
</evidence>
<organism evidence="7 8">
    <name type="scientific">Mesorhizobium hawassense</name>
    <dbReference type="NCBI Taxonomy" id="1209954"/>
    <lineage>
        <taxon>Bacteria</taxon>
        <taxon>Pseudomonadati</taxon>
        <taxon>Pseudomonadota</taxon>
        <taxon>Alphaproteobacteria</taxon>
        <taxon>Hyphomicrobiales</taxon>
        <taxon>Phyllobacteriaceae</taxon>
        <taxon>Mesorhizobium</taxon>
    </lineage>
</organism>
<gene>
    <name evidence="7" type="ORF">DPM33_27365</name>
</gene>
<dbReference type="RefSeq" id="WP_112100508.1">
    <property type="nucleotide sequence ID" value="NZ_QMBP01000016.1"/>
</dbReference>
<evidence type="ECO:0000256" key="4">
    <source>
        <dbReference type="ARBA" id="ARBA00023136"/>
    </source>
</evidence>
<dbReference type="InterPro" id="IPR010652">
    <property type="entry name" value="DUF1232"/>
</dbReference>
<keyword evidence="2 5" id="KW-0812">Transmembrane</keyword>
<keyword evidence="4 5" id="KW-0472">Membrane</keyword>
<keyword evidence="3 5" id="KW-1133">Transmembrane helix</keyword>
<dbReference type="Proteomes" id="UP000251558">
    <property type="component" value="Unassembled WGS sequence"/>
</dbReference>
<proteinExistence type="predicted"/>
<evidence type="ECO:0000256" key="5">
    <source>
        <dbReference type="SAM" id="Phobius"/>
    </source>
</evidence>
<reference evidence="8" key="1">
    <citation type="submission" date="2018-06" db="EMBL/GenBank/DDBJ databases">
        <authorList>
            <person name="Helene L.C."/>
            <person name="Dall'Agnol R."/>
            <person name="Delamuta J.R."/>
            <person name="Hungria M."/>
        </authorList>
    </citation>
    <scope>NUCLEOTIDE SEQUENCE [LARGE SCALE GENOMIC DNA]</scope>
    <source>
        <strain evidence="8">AC99b</strain>
    </source>
</reference>
<evidence type="ECO:0000256" key="3">
    <source>
        <dbReference type="ARBA" id="ARBA00022989"/>
    </source>
</evidence>
<comment type="subcellular location">
    <subcellularLocation>
        <location evidence="1">Endomembrane system</location>
        <topology evidence="1">Multi-pass membrane protein</topology>
    </subcellularLocation>
</comment>
<reference evidence="7 8" key="2">
    <citation type="submission" date="2018-07" db="EMBL/GenBank/DDBJ databases">
        <title>Diversity of Mesorhizobium strains in Brazil.</title>
        <authorList>
            <person name="Helene L.C.F."/>
            <person name="Dall'Agnol R."/>
            <person name="Delamuta J.R.M."/>
            <person name="Hungria M."/>
        </authorList>
    </citation>
    <scope>NUCLEOTIDE SEQUENCE [LARGE SCALE GENOMIC DNA]</scope>
    <source>
        <strain evidence="7 8">AC99b</strain>
    </source>
</reference>
<accession>A0A330HED3</accession>
<evidence type="ECO:0000256" key="2">
    <source>
        <dbReference type="ARBA" id="ARBA00022692"/>
    </source>
</evidence>
<evidence type="ECO:0000313" key="7">
    <source>
        <dbReference type="EMBL" id="RAZ87056.1"/>
    </source>
</evidence>
<feature type="transmembrane region" description="Helical" evidence="5">
    <location>
        <begin position="101"/>
        <end position="122"/>
    </location>
</feature>
<sequence>MSALDSAKQWARGTKRDLVALWLAARDPRAPWYAKATAGAVAAYALSPIDLIPDFIPVIGYLDDLLIVPLGIMLALRLVPADLMREFREEAARREKPVSKAGLALMIALWALAALALAWLFWPKPA</sequence>
<keyword evidence="8" id="KW-1185">Reference proteome</keyword>
<feature type="domain" description="DUF1232" evidence="6">
    <location>
        <begin position="34"/>
        <end position="70"/>
    </location>
</feature>
<dbReference type="GO" id="GO:0012505">
    <property type="term" value="C:endomembrane system"/>
    <property type="evidence" value="ECO:0007669"/>
    <property type="project" value="UniProtKB-SubCell"/>
</dbReference>
<name>A0A330HED3_9HYPH</name>
<dbReference type="EMBL" id="QMBP01000016">
    <property type="protein sequence ID" value="RAZ87056.1"/>
    <property type="molecule type" value="Genomic_DNA"/>
</dbReference>
<protein>
    <recommendedName>
        <fullName evidence="6">DUF1232 domain-containing protein</fullName>
    </recommendedName>
</protein>
<dbReference type="AlphaFoldDB" id="A0A330HED3"/>
<feature type="transmembrane region" description="Helical" evidence="5">
    <location>
        <begin position="58"/>
        <end position="80"/>
    </location>
</feature>